<dbReference type="InterPro" id="IPR016208">
    <property type="entry name" value="Ald_Oxase/xanthine_DH-like"/>
</dbReference>
<reference evidence="4" key="1">
    <citation type="submission" date="2019-03" db="EMBL/GenBank/DDBJ databases">
        <title>Lake Tanganyika Metagenome-Assembled Genomes (MAGs).</title>
        <authorList>
            <person name="Tran P."/>
        </authorList>
    </citation>
    <scope>NUCLEOTIDE SEQUENCE</scope>
    <source>
        <strain evidence="4">K_DeepCast_65m_m2_066</strain>
    </source>
</reference>
<organism evidence="4 5">
    <name type="scientific">Tectimicrobiota bacterium</name>
    <dbReference type="NCBI Taxonomy" id="2528274"/>
    <lineage>
        <taxon>Bacteria</taxon>
        <taxon>Pseudomonadati</taxon>
        <taxon>Nitrospinota/Tectimicrobiota group</taxon>
        <taxon>Candidatus Tectimicrobiota</taxon>
    </lineage>
</organism>
<dbReference type="GO" id="GO:0005506">
    <property type="term" value="F:iron ion binding"/>
    <property type="evidence" value="ECO:0007669"/>
    <property type="project" value="InterPro"/>
</dbReference>
<evidence type="ECO:0000256" key="2">
    <source>
        <dbReference type="ARBA" id="ARBA00023002"/>
    </source>
</evidence>
<dbReference type="Proteomes" id="UP000712673">
    <property type="component" value="Unassembled WGS sequence"/>
</dbReference>
<dbReference type="InterPro" id="IPR000674">
    <property type="entry name" value="Ald_Oxase/Xan_DH_a/b"/>
</dbReference>
<dbReference type="SMART" id="SM01008">
    <property type="entry name" value="Ald_Xan_dh_C"/>
    <property type="match status" value="1"/>
</dbReference>
<keyword evidence="1" id="KW-0500">Molybdenum</keyword>
<evidence type="ECO:0000313" key="5">
    <source>
        <dbReference type="Proteomes" id="UP000712673"/>
    </source>
</evidence>
<dbReference type="PANTHER" id="PTHR11908:SF132">
    <property type="entry name" value="ALDEHYDE OXIDASE 1-RELATED"/>
    <property type="match status" value="1"/>
</dbReference>
<dbReference type="GO" id="GO:0016491">
    <property type="term" value="F:oxidoreductase activity"/>
    <property type="evidence" value="ECO:0007669"/>
    <property type="project" value="UniProtKB-KW"/>
</dbReference>
<accession>A0A938B2X5</accession>
<evidence type="ECO:0000256" key="1">
    <source>
        <dbReference type="ARBA" id="ARBA00022505"/>
    </source>
</evidence>
<evidence type="ECO:0000259" key="3">
    <source>
        <dbReference type="SMART" id="SM01008"/>
    </source>
</evidence>
<name>A0A938B2X5_UNCTE</name>
<gene>
    <name evidence="4" type="ORF">FJZ47_05485</name>
</gene>
<proteinExistence type="predicted"/>
<dbReference type="Pfam" id="PF20256">
    <property type="entry name" value="MoCoBD_2"/>
    <property type="match status" value="1"/>
</dbReference>
<dbReference type="Pfam" id="PF02738">
    <property type="entry name" value="MoCoBD_1"/>
    <property type="match status" value="1"/>
</dbReference>
<dbReference type="InterPro" id="IPR036856">
    <property type="entry name" value="Ald_Oxase/Xan_DH_a/b_sf"/>
</dbReference>
<dbReference type="InterPro" id="IPR046867">
    <property type="entry name" value="AldOxase/xan_DH_MoCoBD2"/>
</dbReference>
<keyword evidence="2" id="KW-0560">Oxidoreductase</keyword>
<evidence type="ECO:0000313" key="4">
    <source>
        <dbReference type="EMBL" id="MBM3223243.1"/>
    </source>
</evidence>
<dbReference type="AlphaFoldDB" id="A0A938B2X5"/>
<dbReference type="Pfam" id="PF01315">
    <property type="entry name" value="Ald_Xan_dh_C"/>
    <property type="match status" value="1"/>
</dbReference>
<feature type="domain" description="Aldehyde oxidase/xanthine dehydrogenase a/b hammerhead" evidence="3">
    <location>
        <begin position="23"/>
        <end position="139"/>
    </location>
</feature>
<dbReference type="EMBL" id="VGLS01000115">
    <property type="protein sequence ID" value="MBM3223243.1"/>
    <property type="molecule type" value="Genomic_DNA"/>
</dbReference>
<dbReference type="InterPro" id="IPR037165">
    <property type="entry name" value="AldOxase/xan_DH_Mopterin-bd_sf"/>
</dbReference>
<dbReference type="SUPFAM" id="SSF56003">
    <property type="entry name" value="Molybdenum cofactor-binding domain"/>
    <property type="match status" value="1"/>
</dbReference>
<sequence length="760" mass="80775">METHTFRVLGRRTTKVDALDKVTGRAQFGADISLPRLLLGAVLRSPHAHARILRIDAQQAMALPGVQAVLTGQDLPTILPGATGPGGTATAREYAVSREILARDKVWYHGQVVAAVAATSREIAEEAVQRITVEYEVLPHVLDPAAAMAPDAVLLHQDLYTQTATGKATVPSNIAEHLVMGRGDVAQGFAEADVIVERTFRTQTVHQGYLEPDAETAWVRADGSVVVWANTQTTFTQRQDLAIILGIPLHHIRVVPTEVGGAFGGKESVRVSALCAALSRQTGQPVRIVFSREAVLRATGPGSALVATIKVGARRDGIITAIQARLIYNAGAFPGAPLRSAIRRVFSHYRTPHLHIDAYDVVTNTPHVAAYRAPGATPTNFALESVVDEVGEALQLDPLTFRLHNVSRPGDPMPDGVILPSISLQELLQRVQTHPCWTTPLTAPHQGRGLALGVWTMPGGTTSCHITLSADGSVTLVLGAVDLSATRTSLAMVAAEALGLDFDEVRVVVGDTDMVTYSGPSAGDKITYVTSKAILKASADLLARVKSPAAGLLEASVEDIVYAHKRLWVQGAPARTVTLAEIAQRTVRGEDAIMGYGSNSETFSTVAIAPNAAVHIADVEVDPATGEVTLLKYTAFQDVGCCINPDQVEGQMQGGATQGIGWALSEGYVMDTQGVLQNANLLDYRLPTSLDVPPIATHVVEIPSDDHPYGIRAVGQVPIVPPAAALASAIQRAVGVRLRALPMTPERIYRALQRGQASED</sequence>
<dbReference type="Gene3D" id="3.90.1170.50">
    <property type="entry name" value="Aldehyde oxidase/xanthine dehydrogenase, a/b hammerhead"/>
    <property type="match status" value="1"/>
</dbReference>
<dbReference type="PANTHER" id="PTHR11908">
    <property type="entry name" value="XANTHINE DEHYDROGENASE"/>
    <property type="match status" value="1"/>
</dbReference>
<protein>
    <submittedName>
        <fullName evidence="4">Xanthine dehydrogenase family protein molybdopterin-binding subunit</fullName>
    </submittedName>
</protein>
<dbReference type="Gene3D" id="3.30.365.10">
    <property type="entry name" value="Aldehyde oxidase/xanthine dehydrogenase, molybdopterin binding domain"/>
    <property type="match status" value="4"/>
</dbReference>
<dbReference type="SUPFAM" id="SSF54665">
    <property type="entry name" value="CO dehydrogenase molybdoprotein N-domain-like"/>
    <property type="match status" value="1"/>
</dbReference>
<dbReference type="InterPro" id="IPR008274">
    <property type="entry name" value="AldOxase/xan_DH_MoCoBD1"/>
</dbReference>
<comment type="caution">
    <text evidence="4">The sequence shown here is derived from an EMBL/GenBank/DDBJ whole genome shotgun (WGS) entry which is preliminary data.</text>
</comment>